<proteinExistence type="inferred from homology"/>
<comment type="subcellular location">
    <subcellularLocation>
        <location evidence="1 6">Membrane</location>
        <topology evidence="1 6">Multi-pass membrane protein</topology>
    </subcellularLocation>
</comment>
<feature type="transmembrane region" description="Helical" evidence="6">
    <location>
        <begin position="221"/>
        <end position="240"/>
    </location>
</feature>
<dbReference type="GeneTree" id="ENSGT00940000158300"/>
<protein>
    <recommendedName>
        <fullName evidence="6">Anoctamin</fullName>
    </recommendedName>
</protein>
<dbReference type="PANTHER" id="PTHR12308">
    <property type="entry name" value="ANOCTAMIN"/>
    <property type="match status" value="1"/>
</dbReference>
<evidence type="ECO:0000256" key="5">
    <source>
        <dbReference type="ARBA" id="ARBA00023136"/>
    </source>
</evidence>
<dbReference type="AlphaFoldDB" id="A0A8C5BLX3"/>
<dbReference type="PANTHER" id="PTHR12308:SF37">
    <property type="entry name" value="ANOCTAMIN-9"/>
    <property type="match status" value="1"/>
</dbReference>
<feature type="transmembrane region" description="Helical" evidence="6">
    <location>
        <begin position="394"/>
        <end position="413"/>
    </location>
</feature>
<dbReference type="InterPro" id="IPR049452">
    <property type="entry name" value="Anoctamin_TM"/>
</dbReference>
<feature type="domain" description="Anoctamin transmembrane" evidence="8">
    <location>
        <begin position="201"/>
        <end position="771"/>
    </location>
</feature>
<evidence type="ECO:0000256" key="2">
    <source>
        <dbReference type="ARBA" id="ARBA00009671"/>
    </source>
</evidence>
<keyword evidence="3 6" id="KW-0812">Transmembrane</keyword>
<dbReference type="GO" id="GO:0005254">
    <property type="term" value="F:chloride channel activity"/>
    <property type="evidence" value="ECO:0007669"/>
    <property type="project" value="TreeGrafter"/>
</dbReference>
<organism evidence="9 10">
    <name type="scientific">Gadus morhua</name>
    <name type="common">Atlantic cod</name>
    <dbReference type="NCBI Taxonomy" id="8049"/>
    <lineage>
        <taxon>Eukaryota</taxon>
        <taxon>Metazoa</taxon>
        <taxon>Chordata</taxon>
        <taxon>Craniata</taxon>
        <taxon>Vertebrata</taxon>
        <taxon>Euteleostomi</taxon>
        <taxon>Actinopterygii</taxon>
        <taxon>Neopterygii</taxon>
        <taxon>Teleostei</taxon>
        <taxon>Neoteleostei</taxon>
        <taxon>Acanthomorphata</taxon>
        <taxon>Zeiogadaria</taxon>
        <taxon>Gadariae</taxon>
        <taxon>Gadiformes</taxon>
        <taxon>Gadoidei</taxon>
        <taxon>Gadidae</taxon>
        <taxon>Gadus</taxon>
    </lineage>
</organism>
<evidence type="ECO:0000256" key="1">
    <source>
        <dbReference type="ARBA" id="ARBA00004141"/>
    </source>
</evidence>
<feature type="transmembrane region" description="Helical" evidence="6">
    <location>
        <begin position="633"/>
        <end position="657"/>
    </location>
</feature>
<evidence type="ECO:0000256" key="3">
    <source>
        <dbReference type="ARBA" id="ARBA00022692"/>
    </source>
</evidence>
<feature type="transmembrane region" description="Helical" evidence="6">
    <location>
        <begin position="286"/>
        <end position="305"/>
    </location>
</feature>
<feature type="region of interest" description="Disordered" evidence="7">
    <location>
        <begin position="19"/>
        <end position="38"/>
    </location>
</feature>
<gene>
    <name evidence="9" type="primary">ano9b</name>
</gene>
<dbReference type="InterPro" id="IPR007632">
    <property type="entry name" value="Anoctamin"/>
</dbReference>
<dbReference type="Proteomes" id="UP000694546">
    <property type="component" value="Chromosome 14"/>
</dbReference>
<feature type="transmembrane region" description="Helical" evidence="6">
    <location>
        <begin position="351"/>
        <end position="374"/>
    </location>
</feature>
<keyword evidence="10" id="KW-1185">Reference proteome</keyword>
<feature type="transmembrane region" description="Helical" evidence="6">
    <location>
        <begin position="445"/>
        <end position="464"/>
    </location>
</feature>
<reference evidence="9" key="2">
    <citation type="submission" date="2025-09" db="UniProtKB">
        <authorList>
            <consortium name="Ensembl"/>
        </authorList>
    </citation>
    <scope>IDENTIFICATION</scope>
</reference>
<dbReference type="GO" id="GO:0005886">
    <property type="term" value="C:plasma membrane"/>
    <property type="evidence" value="ECO:0007669"/>
    <property type="project" value="TreeGrafter"/>
</dbReference>
<evidence type="ECO:0000259" key="8">
    <source>
        <dbReference type="Pfam" id="PF04547"/>
    </source>
</evidence>
<evidence type="ECO:0000313" key="10">
    <source>
        <dbReference type="Proteomes" id="UP000694546"/>
    </source>
</evidence>
<dbReference type="Pfam" id="PF04547">
    <property type="entry name" value="Anoctamin"/>
    <property type="match status" value="1"/>
</dbReference>
<evidence type="ECO:0000313" key="9">
    <source>
        <dbReference type="Ensembl" id="ENSGMOP00000048182.1"/>
    </source>
</evidence>
<sequence length="784" mass="90324">MLLRDLNVRLTFLGGATRTSGPCGKRKEGPQGRKGSVTSLHERRTIISPLVLLSLVSALMLVSLCQAPQKSYDYVLVGHKDEEAEGDKETQRTIKQKAFIEMLRKKNIKVLEIPHDDKLFYGLRAPNEVFEDYKYLLKVSDACNWIEEPKAVVPQSTRYDPRLIHTATLHKQDLHELLKQHVFETFFCLHEVRRCACVLNRAYFGEKVALYYLWLDWYTKLLVPAAVLGMLVFLYGLAFFNSNPLIKEVCESDIIMCPRCDKRCPVWNLSDTCAYAKVSHLFDNEATVAFAMSMAIWATLFLELWKRQRAKHVSKWKVYDWCEEEEELILDIVNDQDCKPKHFRHSYLRSMLVLILVTLMLVVIIGIAHAIVVFRVVAAPLLSEGSWEFIRDHANTVAVLLGAVLHYLTIQIMTRVNRWVALKLCDLEKTRSSTATERSFTVKMFTFQFFTLFSSLFYVAFFMGRINGYPGSYVRVAGRWRLEECHPSGCLTDLFIQMAVVMVLKQTLNNVFEFIVPWCKQFFLRRKAKRMERKCGHCYRKTCRDESGCVEPCDVCKLRNWLLNYHLADTNAFSLFNEFLEMVVQFSFTTIFVAAFPLAPLLALLNNIFEIRLDAIKMISLERRLVPKKTNDIGIWTNVLEAIGVLAVIANGLVIGISSDFIPRLLYRYYYGPCAVSGVYTNCMKGYIRNTLSTANLNETLVRKDFITAQLMTDGLNVTQCRTSGVHTVCWFTHFLLVNSLPVAPQHVLVVCKFIAAWFVPNNPLQVKNQRLLDKQKRLKEELR</sequence>
<name>A0A8C5BLX3_GADMO</name>
<keyword evidence="4 6" id="KW-1133">Transmembrane helix</keyword>
<keyword evidence="5 6" id="KW-0472">Membrane</keyword>
<reference evidence="9" key="1">
    <citation type="submission" date="2025-08" db="UniProtKB">
        <authorList>
            <consortium name="Ensembl"/>
        </authorList>
    </citation>
    <scope>IDENTIFICATION</scope>
</reference>
<accession>A0A8C5BLX3</accession>
<feature type="transmembrane region" description="Helical" evidence="6">
    <location>
        <begin position="46"/>
        <end position="65"/>
    </location>
</feature>
<comment type="similarity">
    <text evidence="2 6">Belongs to the anoctamin family.</text>
</comment>
<dbReference type="Ensembl" id="ENSGMOT00000027387.1">
    <property type="protein sequence ID" value="ENSGMOP00000048182.1"/>
    <property type="gene ID" value="ENSGMOG00000005940.2"/>
</dbReference>
<evidence type="ECO:0000256" key="6">
    <source>
        <dbReference type="RuleBase" id="RU280814"/>
    </source>
</evidence>
<evidence type="ECO:0000256" key="4">
    <source>
        <dbReference type="ARBA" id="ARBA00022989"/>
    </source>
</evidence>
<feature type="transmembrane region" description="Helical" evidence="6">
    <location>
        <begin position="583"/>
        <end position="609"/>
    </location>
</feature>
<evidence type="ECO:0000256" key="7">
    <source>
        <dbReference type="SAM" id="MobiDB-lite"/>
    </source>
</evidence>